<feature type="compositionally biased region" description="Low complexity" evidence="2">
    <location>
        <begin position="1"/>
        <end position="25"/>
    </location>
</feature>
<accession>A0AAN6JN19</accession>
<evidence type="ECO:0000256" key="1">
    <source>
        <dbReference type="SAM" id="Coils"/>
    </source>
</evidence>
<dbReference type="Proteomes" id="UP001176521">
    <property type="component" value="Unassembled WGS sequence"/>
</dbReference>
<comment type="caution">
    <text evidence="3">The sequence shown here is derived from an EMBL/GenBank/DDBJ whole genome shotgun (WGS) entry which is preliminary data.</text>
</comment>
<keyword evidence="4" id="KW-1185">Reference proteome</keyword>
<proteinExistence type="predicted"/>
<feature type="compositionally biased region" description="Acidic residues" evidence="2">
    <location>
        <begin position="191"/>
        <end position="204"/>
    </location>
</feature>
<feature type="region of interest" description="Disordered" evidence="2">
    <location>
        <begin position="350"/>
        <end position="424"/>
    </location>
</feature>
<sequence>MGTETSPRSRSSTSSSLTSLPSTPSIRADPPQTPSASGSGPRARGYPEGMFSTPSRRMVPVVVIPTSEPRIDEVSGVSDGLSSLSSLSRSRMGSAIRSPRHFTAAQKRRRINDSASPLSRMNRAPSSDNDNDGDDDEDEDGEDDKEEQSEDGDETITNAAQAAGRSARKRARRSTSESTSAQPPEPRDEDGSSYDDSDEDDDLPDILPTARAPNTTRIQPKRAAVTDGKASGSGSCAGRVLPSAAAHVPPPSKKFRSTGGMDLSIAGLLRRKKQAANQGTDLDGMREADALLRETEARETEELRLKAKREAAEHERKEVEAMQRELDLSFLSPPSRKASAASVAFTGLSATAADGAGKTDGDSKRKVSEALLKGRHVPKAEGGCMSDGLEDYSDSSESDSGSGDEADSKARRQGTTDDDNFDPKAAGRKLLLSGMSRTLQSVDLQGRDVLVDIIAADHGFQKDFKGKKAAKAEAGGNGEPKAPSCLWLPGRVELHQVVVPTTLSESRFGKLIAKAARQGPWALASLLQQVAQAVPHCPIATTELSFIMTLAVHGLDSVSVLSIPEASSSVKLSNVAPEGIPAAHPWRAARVERQAVATAACSAVDAISRRRANERLQGTSSTASATDDLLTRWLSESLLSLGASPLALKSLEMLSDELSAEIKMQRQVRRQERQKLSRLAAKAGRDNELDRSMVKKEEGNEQSIQLAVQRGGWLSLDERMEAVTRLCSVVRAFASRGLLSWEARIDALLALAGLATSHTEDGMAKTLEETNAALLDDPEDDLSAQLHHHLDEAATRLFKAFRLWPVTAYASVLRGLPKLTIRTRAFGRKAAWLMLEQRHASLRKTAKEKQTRASTVLDADSVLSGVALPNLAVIQDLILTSNDSSPFWVSTSADDARKAKAASGQSSAAVAGKVRRVTDYAELAAWMDIVNIALTDVAIQASIFKKSLGVQQTSGAKDDTQKMKRQAKAAHILATRPLVPSLAFTLDPTRKAGDPLPIPAPNVARVQALQSILEGLRTACNKIIDYRGMNPDRSKAKDAIQRAQIRLYYLVRFYFATGEMQDELKLHEIYGKQETKEDKAEGEADGSD</sequence>
<dbReference type="EMBL" id="JAPDMQ010000028">
    <property type="protein sequence ID" value="KAK0539635.1"/>
    <property type="molecule type" value="Genomic_DNA"/>
</dbReference>
<organism evidence="3 4">
    <name type="scientific">Tilletia horrida</name>
    <dbReference type="NCBI Taxonomy" id="155126"/>
    <lineage>
        <taxon>Eukaryota</taxon>
        <taxon>Fungi</taxon>
        <taxon>Dikarya</taxon>
        <taxon>Basidiomycota</taxon>
        <taxon>Ustilaginomycotina</taxon>
        <taxon>Exobasidiomycetes</taxon>
        <taxon>Tilletiales</taxon>
        <taxon>Tilletiaceae</taxon>
        <taxon>Tilletia</taxon>
    </lineage>
</organism>
<evidence type="ECO:0000313" key="4">
    <source>
        <dbReference type="Proteomes" id="UP001176521"/>
    </source>
</evidence>
<feature type="region of interest" description="Disordered" evidence="2">
    <location>
        <begin position="1"/>
        <end position="259"/>
    </location>
</feature>
<feature type="compositionally biased region" description="Acidic residues" evidence="2">
    <location>
        <begin position="388"/>
        <end position="405"/>
    </location>
</feature>
<dbReference type="AlphaFoldDB" id="A0AAN6JN19"/>
<protein>
    <submittedName>
        <fullName evidence="3">Uncharacterized protein</fullName>
    </submittedName>
</protein>
<feature type="compositionally biased region" description="Low complexity" evidence="2">
    <location>
        <begin position="74"/>
        <end position="94"/>
    </location>
</feature>
<name>A0AAN6JN19_9BASI</name>
<feature type="compositionally biased region" description="Acidic residues" evidence="2">
    <location>
        <begin position="129"/>
        <end position="154"/>
    </location>
</feature>
<keyword evidence="1" id="KW-0175">Coiled coil</keyword>
<gene>
    <name evidence="3" type="ORF">OC842_000907</name>
</gene>
<reference evidence="3" key="1">
    <citation type="journal article" date="2023" name="PhytoFront">
        <title>Draft Genome Resources of Seven Strains of Tilletia horrida, Causal Agent of Kernel Smut of Rice.</title>
        <authorList>
            <person name="Khanal S."/>
            <person name="Antony Babu S."/>
            <person name="Zhou X.G."/>
        </authorList>
    </citation>
    <scope>NUCLEOTIDE SEQUENCE</scope>
    <source>
        <strain evidence="3">TX3</strain>
    </source>
</reference>
<feature type="coiled-coil region" evidence="1">
    <location>
        <begin position="297"/>
        <end position="325"/>
    </location>
</feature>
<evidence type="ECO:0000256" key="2">
    <source>
        <dbReference type="SAM" id="MobiDB-lite"/>
    </source>
</evidence>
<feature type="compositionally biased region" description="Basic and acidic residues" evidence="2">
    <location>
        <begin position="357"/>
        <end position="368"/>
    </location>
</feature>
<evidence type="ECO:0000313" key="3">
    <source>
        <dbReference type="EMBL" id="KAK0539635.1"/>
    </source>
</evidence>